<organism evidence="2">
    <name type="scientific">Tetraodon nigroviridis</name>
    <name type="common">Spotted green pufferfish</name>
    <name type="synonym">Chelonodon nigroviridis</name>
    <dbReference type="NCBI Taxonomy" id="99883"/>
    <lineage>
        <taxon>Eukaryota</taxon>
        <taxon>Metazoa</taxon>
        <taxon>Chordata</taxon>
        <taxon>Craniata</taxon>
        <taxon>Vertebrata</taxon>
        <taxon>Euteleostomi</taxon>
        <taxon>Actinopterygii</taxon>
        <taxon>Neopterygii</taxon>
        <taxon>Teleostei</taxon>
        <taxon>Neoteleostei</taxon>
        <taxon>Acanthomorphata</taxon>
        <taxon>Eupercaria</taxon>
        <taxon>Tetraodontiformes</taxon>
        <taxon>Tetradontoidea</taxon>
        <taxon>Tetraodontidae</taxon>
        <taxon>Tetraodon</taxon>
    </lineage>
</organism>
<reference evidence="2" key="2">
    <citation type="submission" date="2004-02" db="EMBL/GenBank/DDBJ databases">
        <authorList>
            <consortium name="Genoscope"/>
            <consortium name="Whitehead Institute Centre for Genome Research"/>
        </authorList>
    </citation>
    <scope>NUCLEOTIDE SEQUENCE</scope>
</reference>
<feature type="region of interest" description="Disordered" evidence="1">
    <location>
        <begin position="1"/>
        <end position="71"/>
    </location>
</feature>
<dbReference type="EMBL" id="CAAE01015007">
    <property type="protein sequence ID" value="CAG09706.1"/>
    <property type="molecule type" value="Genomic_DNA"/>
</dbReference>
<reference evidence="2" key="1">
    <citation type="journal article" date="2004" name="Nature">
        <title>Genome duplication in the teleost fish Tetraodon nigroviridis reveals the early vertebrate proto-karyotype.</title>
        <authorList>
            <person name="Jaillon O."/>
            <person name="Aury J.-M."/>
            <person name="Brunet F."/>
            <person name="Petit J.-L."/>
            <person name="Stange-Thomann N."/>
            <person name="Mauceli E."/>
            <person name="Bouneau L."/>
            <person name="Fischer C."/>
            <person name="Ozouf-Costaz C."/>
            <person name="Bernot A."/>
            <person name="Nicaud S."/>
            <person name="Jaffe D."/>
            <person name="Fisher S."/>
            <person name="Lutfalla G."/>
            <person name="Dossat C."/>
            <person name="Segurens B."/>
            <person name="Dasilva C."/>
            <person name="Salanoubat M."/>
            <person name="Levy M."/>
            <person name="Boudet N."/>
            <person name="Castellano S."/>
            <person name="Anthouard V."/>
            <person name="Jubin C."/>
            <person name="Castelli V."/>
            <person name="Katinka M."/>
            <person name="Vacherie B."/>
            <person name="Biemont C."/>
            <person name="Skalli Z."/>
            <person name="Cattolico L."/>
            <person name="Poulain J."/>
            <person name="De Berardinis V."/>
            <person name="Cruaud C."/>
            <person name="Duprat S."/>
            <person name="Brottier P."/>
            <person name="Coutanceau J.-P."/>
            <person name="Gouzy J."/>
            <person name="Parra G."/>
            <person name="Lardier G."/>
            <person name="Chapple C."/>
            <person name="McKernan K.J."/>
            <person name="McEwan P."/>
            <person name="Bosak S."/>
            <person name="Kellis M."/>
            <person name="Volff J.-N."/>
            <person name="Guigo R."/>
            <person name="Zody M.C."/>
            <person name="Mesirov J."/>
            <person name="Lindblad-Toh K."/>
            <person name="Birren B."/>
            <person name="Nusbaum C."/>
            <person name="Kahn D."/>
            <person name="Robinson-Rechavi M."/>
            <person name="Laudet V."/>
            <person name="Schachter V."/>
            <person name="Quetier F."/>
            <person name="Saurin W."/>
            <person name="Scarpelli C."/>
            <person name="Wincker P."/>
            <person name="Lander E.S."/>
            <person name="Weissenbach J."/>
            <person name="Roest Crollius H."/>
        </authorList>
    </citation>
    <scope>NUCLEOTIDE SEQUENCE [LARGE SCALE GENOMIC DNA]</scope>
</reference>
<name>Q4RPH6_TETNG</name>
<feature type="compositionally biased region" description="Basic and acidic residues" evidence="1">
    <location>
        <begin position="1"/>
        <end position="13"/>
    </location>
</feature>
<dbReference type="KEGG" id="tng:GSTEN00031084G001"/>
<accession>Q4RPH6</accession>
<evidence type="ECO:0000313" key="2">
    <source>
        <dbReference type="EMBL" id="CAG09706.1"/>
    </source>
</evidence>
<gene>
    <name evidence="2" type="ORF">GSTENG00031084001</name>
</gene>
<dbReference type="AlphaFoldDB" id="Q4RPH6"/>
<comment type="caution">
    <text evidence="2">The sequence shown here is derived from an EMBL/GenBank/DDBJ whole genome shotgun (WGS) entry which is preliminary data.</text>
</comment>
<evidence type="ECO:0000256" key="1">
    <source>
        <dbReference type="SAM" id="MobiDB-lite"/>
    </source>
</evidence>
<sequence>MGAAVARRDKTEAHSPSVDPTLPVWARPRRLGVKPSTPNPHSHRTTDKDHADSGPGADGMGEQPIPSRSQR</sequence>
<protein>
    <submittedName>
        <fullName evidence="2">(spotted green pufferfish) hypothetical protein</fullName>
    </submittedName>
</protein>
<proteinExistence type="predicted"/>